<dbReference type="GeneID" id="8044322"/>
<evidence type="ECO:0000256" key="4">
    <source>
        <dbReference type="ARBA" id="ARBA00023015"/>
    </source>
</evidence>
<evidence type="ECO:0000256" key="1">
    <source>
        <dbReference type="ARBA" id="ARBA00004123"/>
    </source>
</evidence>
<keyword evidence="6" id="KW-0804">Transcription</keyword>
<dbReference type="InterPro" id="IPR007219">
    <property type="entry name" value="XnlR_reg_dom"/>
</dbReference>
<evidence type="ECO:0000256" key="2">
    <source>
        <dbReference type="ARBA" id="ARBA00022723"/>
    </source>
</evidence>
<evidence type="ECO:0000313" key="10">
    <source>
        <dbReference type="CGD" id="CAL0000171819"/>
    </source>
</evidence>
<dbReference type="GO" id="GO:0006351">
    <property type="term" value="P:DNA-templated transcription"/>
    <property type="evidence" value="ECO:0007669"/>
    <property type="project" value="InterPro"/>
</dbReference>
<keyword evidence="7" id="KW-0539">Nucleus</keyword>
<keyword evidence="5" id="KW-0238">DNA-binding</keyword>
<reference evidence="11 12" key="1">
    <citation type="journal article" date="2009" name="Genome Res.">
        <title>Comparative genomics of the fungal pathogens Candida dubliniensis and Candida albicans.</title>
        <authorList>
            <person name="Jackson A.P."/>
            <person name="Gamble J.A."/>
            <person name="Yeomans T."/>
            <person name="Moran G.P."/>
            <person name="Saunders D."/>
            <person name="Harris D."/>
            <person name="Aslett M."/>
            <person name="Barrell J.F."/>
            <person name="Butler G."/>
            <person name="Citiulo F."/>
            <person name="Coleman D.C."/>
            <person name="de Groot P.W.J."/>
            <person name="Goodwin T.J."/>
            <person name="Quail M.A."/>
            <person name="McQuillan J."/>
            <person name="Munro C.A."/>
            <person name="Pain A."/>
            <person name="Poulter R.T."/>
            <person name="Rajandream M.A."/>
            <person name="Renauld H."/>
            <person name="Spiering M.J."/>
            <person name="Tivey A."/>
            <person name="Gow N.A.R."/>
            <person name="Barrell B."/>
            <person name="Sullivan D.J."/>
            <person name="Berriman M."/>
        </authorList>
    </citation>
    <scope>NUCLEOTIDE SEQUENCE [LARGE SCALE GENOMIC DNA]</scope>
    <source>
        <strain evidence="12">CD36 / ATCC MYA-646 / CBS 7987 / NCPF 3949 / NRRL Y-17841</strain>
    </source>
</reference>
<dbReference type="InterPro" id="IPR036864">
    <property type="entry name" value="Zn2-C6_fun-type_DNA-bd_sf"/>
</dbReference>
<keyword evidence="2" id="KW-0479">Metal-binding</keyword>
<dbReference type="RefSeq" id="XP_002416790.1">
    <property type="nucleotide sequence ID" value="XM_002416745.1"/>
</dbReference>
<dbReference type="HOGENOM" id="CLU_011881_0_0_1"/>
<keyword evidence="12" id="KW-1185">Reference proteome</keyword>
<dbReference type="eggNOG" id="ENOG502QTEH">
    <property type="taxonomic scope" value="Eukaryota"/>
</dbReference>
<accession>B9W6R9</accession>
<evidence type="ECO:0000313" key="11">
    <source>
        <dbReference type="EMBL" id="CAX44374.1"/>
    </source>
</evidence>
<dbReference type="KEGG" id="cdu:CD36_01130"/>
<evidence type="ECO:0000256" key="3">
    <source>
        <dbReference type="ARBA" id="ARBA00022833"/>
    </source>
</evidence>
<dbReference type="OrthoDB" id="189997at2759"/>
<gene>
    <name evidence="10" type="ordered locus">Cd36_01130</name>
    <name evidence="11" type="ORF">CD36_01130</name>
</gene>
<dbReference type="CGD" id="CAL0000171819">
    <property type="gene designation" value="Cd36_01130"/>
</dbReference>
<dbReference type="Gene3D" id="4.10.240.10">
    <property type="entry name" value="Zn(2)-C6 fungal-type DNA-binding domain"/>
    <property type="match status" value="1"/>
</dbReference>
<dbReference type="PROSITE" id="PS50048">
    <property type="entry name" value="ZN2_CY6_FUNGAL_2"/>
    <property type="match status" value="1"/>
</dbReference>
<feature type="domain" description="Zn(2)-C6 fungal-type" evidence="9">
    <location>
        <begin position="38"/>
        <end position="68"/>
    </location>
</feature>
<dbReference type="GO" id="GO:0043565">
    <property type="term" value="F:sequence-specific DNA binding"/>
    <property type="evidence" value="ECO:0007669"/>
    <property type="project" value="TreeGrafter"/>
</dbReference>
<sequence>MRPTDSIVSKFRVQKPTSNLANNPAVLRHPENMPKLTSCLRCRKLKKKCDKSTPHCVNCENANEECTYVKRKPRQSKNGKVTVSESTLDPPSPMVSETFTGFSYLNQSQPNDLFRHIQAASTSTSTTTSAAASAAAVPPPTTNTSESLSSSRSHTPPILNSIDARAPNFHSYPKQISKVLISAVGIKTNSNVSIIPPIVDKDLLTSIIGSFMQHNYRICPVIHKKEFLENFQKLFKEDGIVDLDSHHDPYELYMVLAVGSTGLERTGIISRDKKLSEYFVSMALSHVHNNLSTNSLINVRNLSLLALYSFFNPAEYTSWEIMGKLTRLAIHLGMNHKISDQDARNLSAKEIEMRSRLFWSVYNIDRLSSVSLGRPVALQDDDINVPFPQVLEEDETEDIAVNRLVINLRRLEGRILRRVHSVNIYKNFINKDKSQEEVCQEILSDLRKEIEDWYYQVKSVDNANTSVRQSVSFHLSVPWYTARYNHLLILLYRPSYLNPRPAQDLLDILGKSCLETLSYTYKLFKAKLLPLNWTTLYRFLMVCTTILYCLCKWAIDLMESKTEICYCIEIFQAFGSDWIVAKKCAEVFRKIENKLLEITLSDGHVSDMDNLSKELLGASSSYHEILNVHSVDLCIDTDFMYNF</sequence>
<dbReference type="GO" id="GO:0045944">
    <property type="term" value="P:positive regulation of transcription by RNA polymerase II"/>
    <property type="evidence" value="ECO:0007669"/>
    <property type="project" value="TreeGrafter"/>
</dbReference>
<dbReference type="SMART" id="SM00066">
    <property type="entry name" value="GAL4"/>
    <property type="match status" value="1"/>
</dbReference>
<evidence type="ECO:0000256" key="8">
    <source>
        <dbReference type="SAM" id="MobiDB-lite"/>
    </source>
</evidence>
<dbReference type="PROSITE" id="PS00463">
    <property type="entry name" value="ZN2_CY6_FUNGAL_1"/>
    <property type="match status" value="1"/>
</dbReference>
<dbReference type="GO" id="GO:0005634">
    <property type="term" value="C:nucleus"/>
    <property type="evidence" value="ECO:0007669"/>
    <property type="project" value="UniProtKB-SubCell"/>
</dbReference>
<keyword evidence="3" id="KW-0862">Zinc</keyword>
<dbReference type="InterPro" id="IPR001138">
    <property type="entry name" value="Zn2Cys6_DnaBD"/>
</dbReference>
<dbReference type="GO" id="GO:0008270">
    <property type="term" value="F:zinc ion binding"/>
    <property type="evidence" value="ECO:0007669"/>
    <property type="project" value="InterPro"/>
</dbReference>
<evidence type="ECO:0000256" key="5">
    <source>
        <dbReference type="ARBA" id="ARBA00023125"/>
    </source>
</evidence>
<protein>
    <submittedName>
        <fullName evidence="11">Multidrug-resistance genes transcriptional activator, putative</fullName>
    </submittedName>
</protein>
<dbReference type="Proteomes" id="UP000002605">
    <property type="component" value="Chromosome 1"/>
</dbReference>
<dbReference type="PANTHER" id="PTHR47782">
    <property type="entry name" value="ZN(II)2CYS6 TRANSCRIPTION FACTOR (EUROFUNG)-RELATED"/>
    <property type="match status" value="1"/>
</dbReference>
<dbReference type="AlphaFoldDB" id="B9W6R9"/>
<evidence type="ECO:0000256" key="6">
    <source>
        <dbReference type="ARBA" id="ARBA00023163"/>
    </source>
</evidence>
<dbReference type="CDD" id="cd00067">
    <property type="entry name" value="GAL4"/>
    <property type="match status" value="1"/>
</dbReference>
<proteinExistence type="predicted"/>
<dbReference type="InterPro" id="IPR052202">
    <property type="entry name" value="Yeast_MetPath_Reg"/>
</dbReference>
<feature type="compositionally biased region" description="Polar residues" evidence="8">
    <location>
        <begin position="78"/>
        <end position="92"/>
    </location>
</feature>
<dbReference type="PANTHER" id="PTHR47782:SF7">
    <property type="entry name" value="PROTEIN STB5"/>
    <property type="match status" value="1"/>
</dbReference>
<dbReference type="VEuPathDB" id="FungiDB:CD36_01130"/>
<feature type="compositionally biased region" description="Low complexity" evidence="8">
    <location>
        <begin position="130"/>
        <end position="157"/>
    </location>
</feature>
<evidence type="ECO:0000259" key="9">
    <source>
        <dbReference type="PROSITE" id="PS50048"/>
    </source>
</evidence>
<dbReference type="CDD" id="cd12148">
    <property type="entry name" value="fungal_TF_MHR"/>
    <property type="match status" value="1"/>
</dbReference>
<feature type="region of interest" description="Disordered" evidence="8">
    <location>
        <begin position="73"/>
        <end position="92"/>
    </location>
</feature>
<organism evidence="11 12">
    <name type="scientific">Candida dubliniensis (strain CD36 / ATCC MYA-646 / CBS 7987 / NCPF 3949 / NRRL Y-17841)</name>
    <name type="common">Yeast</name>
    <dbReference type="NCBI Taxonomy" id="573826"/>
    <lineage>
        <taxon>Eukaryota</taxon>
        <taxon>Fungi</taxon>
        <taxon>Dikarya</taxon>
        <taxon>Ascomycota</taxon>
        <taxon>Saccharomycotina</taxon>
        <taxon>Pichiomycetes</taxon>
        <taxon>Debaryomycetaceae</taxon>
        <taxon>Candida/Lodderomyces clade</taxon>
        <taxon>Candida</taxon>
    </lineage>
</organism>
<dbReference type="Pfam" id="PF00172">
    <property type="entry name" value="Zn_clus"/>
    <property type="match status" value="1"/>
</dbReference>
<keyword evidence="4" id="KW-0805">Transcription regulation</keyword>
<comment type="subcellular location">
    <subcellularLocation>
        <location evidence="1">Nucleus</location>
    </subcellularLocation>
</comment>
<dbReference type="SMART" id="SM00906">
    <property type="entry name" value="Fungal_trans"/>
    <property type="match status" value="1"/>
</dbReference>
<dbReference type="SUPFAM" id="SSF57701">
    <property type="entry name" value="Zn2/Cys6 DNA-binding domain"/>
    <property type="match status" value="1"/>
</dbReference>
<evidence type="ECO:0000256" key="7">
    <source>
        <dbReference type="ARBA" id="ARBA00023242"/>
    </source>
</evidence>
<dbReference type="EMBL" id="FM992688">
    <property type="protein sequence ID" value="CAX44374.1"/>
    <property type="molecule type" value="Genomic_DNA"/>
</dbReference>
<dbReference type="GO" id="GO:0000981">
    <property type="term" value="F:DNA-binding transcription factor activity, RNA polymerase II-specific"/>
    <property type="evidence" value="ECO:0007669"/>
    <property type="project" value="InterPro"/>
</dbReference>
<evidence type="ECO:0000313" key="12">
    <source>
        <dbReference type="Proteomes" id="UP000002605"/>
    </source>
</evidence>
<name>B9W6R9_CANDC</name>
<feature type="region of interest" description="Disordered" evidence="8">
    <location>
        <begin position="130"/>
        <end position="162"/>
    </location>
</feature>
<dbReference type="Pfam" id="PF04082">
    <property type="entry name" value="Fungal_trans"/>
    <property type="match status" value="1"/>
</dbReference>